<gene>
    <name evidence="3" type="ORF">A5802_001431</name>
    <name evidence="2" type="ORF">EMU01_12720</name>
</gene>
<proteinExistence type="predicted"/>
<keyword evidence="1" id="KW-0812">Transmembrane</keyword>
<dbReference type="Proteomes" id="UP000321175">
    <property type="component" value="Unassembled WGS sequence"/>
</dbReference>
<organism evidence="3 4">
    <name type="scientific">Enterococcus mundtii</name>
    <dbReference type="NCBI Taxonomy" id="53346"/>
    <lineage>
        <taxon>Bacteria</taxon>
        <taxon>Bacillati</taxon>
        <taxon>Bacillota</taxon>
        <taxon>Bacilli</taxon>
        <taxon>Lactobacillales</taxon>
        <taxon>Enterococcaceae</taxon>
        <taxon>Enterococcus</taxon>
    </lineage>
</organism>
<accession>A0A1L8UX10</accession>
<dbReference type="GeneID" id="60999742"/>
<evidence type="ECO:0000256" key="1">
    <source>
        <dbReference type="SAM" id="Phobius"/>
    </source>
</evidence>
<feature type="transmembrane region" description="Helical" evidence="1">
    <location>
        <begin position="50"/>
        <end position="68"/>
    </location>
</feature>
<dbReference type="AlphaFoldDB" id="A0A1L8UX10"/>
<evidence type="ECO:0000313" key="4">
    <source>
        <dbReference type="Proteomes" id="UP000195024"/>
    </source>
</evidence>
<dbReference type="Pfam" id="PF13630">
    <property type="entry name" value="SdpI"/>
    <property type="match status" value="1"/>
</dbReference>
<feature type="transmembrane region" description="Helical" evidence="1">
    <location>
        <begin position="74"/>
        <end position="94"/>
    </location>
</feature>
<dbReference type="RefSeq" id="WP_034687740.1">
    <property type="nucleotide sequence ID" value="NZ_BJWA01000007.1"/>
</dbReference>
<dbReference type="EMBL" id="NGMS01000001">
    <property type="protein sequence ID" value="OTP27695.1"/>
    <property type="molecule type" value="Genomic_DNA"/>
</dbReference>
<evidence type="ECO:0000313" key="5">
    <source>
        <dbReference type="Proteomes" id="UP000321175"/>
    </source>
</evidence>
<sequence length="116" mass="13412">MIFLTVGLFLTLIGLLFLILPSKGNLPFYGYHSERATRSDEHWRIAQRTSGKYFLIFGLLMTLIGYGLKITGHTNFFIIEMLLLVFPIMPIFILTEKKLQTYDLINGGDEHEHFND</sequence>
<name>A0A1L8UX10_ENTMU</name>
<dbReference type="EMBL" id="BJWA01000007">
    <property type="protein sequence ID" value="GEL80128.1"/>
    <property type="molecule type" value="Genomic_DNA"/>
</dbReference>
<feature type="transmembrane region" description="Helical" evidence="1">
    <location>
        <begin position="6"/>
        <end position="29"/>
    </location>
</feature>
<evidence type="ECO:0000313" key="2">
    <source>
        <dbReference type="EMBL" id="GEL80128.1"/>
    </source>
</evidence>
<protein>
    <submittedName>
        <fullName evidence="2">Membrane protein</fullName>
    </submittedName>
</protein>
<dbReference type="InterPro" id="IPR025962">
    <property type="entry name" value="SdpI/YhfL"/>
</dbReference>
<reference evidence="2 5" key="2">
    <citation type="submission" date="2019-07" db="EMBL/GenBank/DDBJ databases">
        <title>Whole genome shotgun sequence of Enterococcus mundtii NBRC 100490.</title>
        <authorList>
            <person name="Hosoyama A."/>
            <person name="Uohara A."/>
            <person name="Ohji S."/>
            <person name="Ichikawa N."/>
        </authorList>
    </citation>
    <scope>NUCLEOTIDE SEQUENCE [LARGE SCALE GENOMIC DNA]</scope>
    <source>
        <strain evidence="2 5">NBRC 100490</strain>
    </source>
</reference>
<reference evidence="3 4" key="1">
    <citation type="submission" date="2017-05" db="EMBL/GenBank/DDBJ databases">
        <title>The Genome Sequence of Enterococcus mundtii 6B1_DIV0119.</title>
        <authorList>
            <consortium name="The Broad Institute Genomics Platform"/>
            <consortium name="The Broad Institute Genomic Center for Infectious Diseases"/>
            <person name="Earl A."/>
            <person name="Manson A."/>
            <person name="Schwartman J."/>
            <person name="Gilmore M."/>
            <person name="Abouelleil A."/>
            <person name="Cao P."/>
            <person name="Chapman S."/>
            <person name="Cusick C."/>
            <person name="Shea T."/>
            <person name="Young S."/>
            <person name="Neafsey D."/>
            <person name="Nusbaum C."/>
            <person name="Birren B."/>
        </authorList>
    </citation>
    <scope>NUCLEOTIDE SEQUENCE [LARGE SCALE GENOMIC DNA]</scope>
    <source>
        <strain evidence="3 4">6B1_DIV0119</strain>
    </source>
</reference>
<keyword evidence="1" id="KW-1133">Transmembrane helix</keyword>
<keyword evidence="1" id="KW-0472">Membrane</keyword>
<keyword evidence="5" id="KW-1185">Reference proteome</keyword>
<evidence type="ECO:0000313" key="3">
    <source>
        <dbReference type="EMBL" id="OTP27695.1"/>
    </source>
</evidence>
<comment type="caution">
    <text evidence="3">The sequence shown here is derived from an EMBL/GenBank/DDBJ whole genome shotgun (WGS) entry which is preliminary data.</text>
</comment>
<dbReference type="Proteomes" id="UP000195024">
    <property type="component" value="Unassembled WGS sequence"/>
</dbReference>